<organism evidence="10 11">
    <name type="scientific">Mycobacterium florentinum</name>
    <dbReference type="NCBI Taxonomy" id="292462"/>
    <lineage>
        <taxon>Bacteria</taxon>
        <taxon>Bacillati</taxon>
        <taxon>Actinomycetota</taxon>
        <taxon>Actinomycetes</taxon>
        <taxon>Mycobacteriales</taxon>
        <taxon>Mycobacteriaceae</taxon>
        <taxon>Mycobacterium</taxon>
        <taxon>Mycobacterium simiae complex</taxon>
    </lineage>
</organism>
<dbReference type="Gene3D" id="1.10.510.10">
    <property type="entry name" value="Transferase(Phosphotransferase) domain 1"/>
    <property type="match status" value="1"/>
</dbReference>
<dbReference type="Gene3D" id="3.30.200.20">
    <property type="entry name" value="Phosphorylase Kinase, domain 1"/>
    <property type="match status" value="1"/>
</dbReference>
<dbReference type="OrthoDB" id="4702250at2"/>
<dbReference type="STRING" id="292462.AWC05_06265"/>
<dbReference type="PANTHER" id="PTHR43289:SF6">
    <property type="entry name" value="SERINE_THREONINE-PROTEIN KINASE NEKL-3"/>
    <property type="match status" value="1"/>
</dbReference>
<evidence type="ECO:0000256" key="2">
    <source>
        <dbReference type="ARBA" id="ARBA00022527"/>
    </source>
</evidence>
<dbReference type="EMBL" id="LQOV01000034">
    <property type="protein sequence ID" value="ORV48141.1"/>
    <property type="molecule type" value="Genomic_DNA"/>
</dbReference>
<keyword evidence="8" id="KW-1133">Transmembrane helix</keyword>
<feature type="transmembrane region" description="Helical" evidence="8">
    <location>
        <begin position="349"/>
        <end position="369"/>
    </location>
</feature>
<evidence type="ECO:0000313" key="11">
    <source>
        <dbReference type="Proteomes" id="UP000193010"/>
    </source>
</evidence>
<keyword evidence="6" id="KW-0067">ATP-binding</keyword>
<keyword evidence="4" id="KW-0547">Nucleotide-binding</keyword>
<proteinExistence type="predicted"/>
<keyword evidence="2" id="KW-0723">Serine/threonine-protein kinase</keyword>
<reference evidence="10 11" key="1">
    <citation type="submission" date="2016-01" db="EMBL/GenBank/DDBJ databases">
        <title>The new phylogeny of the genus Mycobacterium.</title>
        <authorList>
            <person name="Tarcisio F."/>
            <person name="Conor M."/>
            <person name="Antonella G."/>
            <person name="Elisabetta G."/>
            <person name="Giulia F.S."/>
            <person name="Sara T."/>
            <person name="Anna F."/>
            <person name="Clotilde B."/>
            <person name="Roberto B."/>
            <person name="Veronica D.S."/>
            <person name="Fabio R."/>
            <person name="Monica P."/>
            <person name="Olivier J."/>
            <person name="Enrico T."/>
            <person name="Nicola S."/>
        </authorList>
    </citation>
    <scope>NUCLEOTIDE SEQUENCE [LARGE SCALE GENOMIC DNA]</scope>
    <source>
        <strain evidence="10 11">DSM 44852</strain>
    </source>
</reference>
<dbReference type="PROSITE" id="PS00108">
    <property type="entry name" value="PROTEIN_KINASE_ST"/>
    <property type="match status" value="1"/>
</dbReference>
<evidence type="ECO:0000259" key="9">
    <source>
        <dbReference type="PROSITE" id="PS50011"/>
    </source>
</evidence>
<keyword evidence="5" id="KW-0418">Kinase</keyword>
<keyword evidence="8" id="KW-0812">Transmembrane</keyword>
<feature type="region of interest" description="Disordered" evidence="7">
    <location>
        <begin position="306"/>
        <end position="341"/>
    </location>
</feature>
<dbReference type="Pfam" id="PF00069">
    <property type="entry name" value="Pkinase"/>
    <property type="match status" value="1"/>
</dbReference>
<keyword evidence="11" id="KW-1185">Reference proteome</keyword>
<dbReference type="GO" id="GO:0080090">
    <property type="term" value="P:regulation of primary metabolic process"/>
    <property type="evidence" value="ECO:0007669"/>
    <property type="project" value="UniProtKB-ARBA"/>
</dbReference>
<feature type="compositionally biased region" description="Low complexity" evidence="7">
    <location>
        <begin position="569"/>
        <end position="588"/>
    </location>
</feature>
<dbReference type="CDD" id="cd14014">
    <property type="entry name" value="STKc_PknB_like"/>
    <property type="match status" value="1"/>
</dbReference>
<dbReference type="SMART" id="SM00220">
    <property type="entry name" value="S_TKc"/>
    <property type="match status" value="1"/>
</dbReference>
<evidence type="ECO:0000256" key="6">
    <source>
        <dbReference type="ARBA" id="ARBA00022840"/>
    </source>
</evidence>
<sequence length="588" mass="61914">MALASGAVFAGYTVARRLGSGVTGDVYLVQDPRSARWQALKVLSPALSSDRAFRRDFLSETAAVSSLYHQHIVEVHDRGDFDGQLWVAMDYVEGSNAAQLLKDRFPAVWPVGEVLAIITAVADALDYAHQRGVLHRDVKPANILLTSPGDGEQRILLSDFGVARPLGEHSGVVGSHVPVGTVGYAAPEQLMGADIDRGADQYALAATAFHLLTGAPPTEYLSPSAALRELLSGAPRKLSDQRPELAQLDRVFARALAKRPVDRFASCREFANAANALSVVETGDRSPEAVFAVEYPAFGWPGDDDLAGLDPSREIAEPQPSGRKPAKGGATDGDQGAAALPTRRRPRKIVVGVAAIAVLIGLFTFGIITGRKMESTAARAASAPPGAPAPAAVPPPSTPSGPPTPLDGTYRLDAQRSKETFDYTPSPQPPDVTTWWALRSSCTPSYCSAAAVLLDNNDHSQLANAGGRPVIFQFTDGQWQARPETVPFPCVGPTGAAKSQTTVQTLSLRPNAQGDLVGEMDLVVQTDECGQRGSVVRVPAQLARTADTPPSVYVPDPISVPEIAGVQTPASATPSAPKPSGAPYTPGR</sequence>
<dbReference type="InterPro" id="IPR008271">
    <property type="entry name" value="Ser/Thr_kinase_AS"/>
</dbReference>
<protein>
    <recommendedName>
        <fullName evidence="1">non-specific serine/threonine protein kinase</fullName>
        <ecNumber evidence="1">2.7.11.1</ecNumber>
    </recommendedName>
</protein>
<dbReference type="EC" id="2.7.11.1" evidence="1"/>
<dbReference type="SUPFAM" id="SSF56112">
    <property type="entry name" value="Protein kinase-like (PK-like)"/>
    <property type="match status" value="1"/>
</dbReference>
<evidence type="ECO:0000256" key="5">
    <source>
        <dbReference type="ARBA" id="ARBA00022777"/>
    </source>
</evidence>
<dbReference type="RefSeq" id="WP_085226337.1">
    <property type="nucleotide sequence ID" value="NZ_AP022576.1"/>
</dbReference>
<dbReference type="GO" id="GO:0005524">
    <property type="term" value="F:ATP binding"/>
    <property type="evidence" value="ECO:0007669"/>
    <property type="project" value="UniProtKB-KW"/>
</dbReference>
<evidence type="ECO:0000256" key="4">
    <source>
        <dbReference type="ARBA" id="ARBA00022741"/>
    </source>
</evidence>
<comment type="caution">
    <text evidence="10">The sequence shown here is derived from an EMBL/GenBank/DDBJ whole genome shotgun (WGS) entry which is preliminary data.</text>
</comment>
<evidence type="ECO:0000256" key="3">
    <source>
        <dbReference type="ARBA" id="ARBA00022679"/>
    </source>
</evidence>
<evidence type="ECO:0000256" key="7">
    <source>
        <dbReference type="SAM" id="MobiDB-lite"/>
    </source>
</evidence>
<evidence type="ECO:0000256" key="8">
    <source>
        <dbReference type="SAM" id="Phobius"/>
    </source>
</evidence>
<keyword evidence="8" id="KW-0472">Membrane</keyword>
<keyword evidence="3" id="KW-0808">Transferase</keyword>
<dbReference type="InterPro" id="IPR011009">
    <property type="entry name" value="Kinase-like_dom_sf"/>
</dbReference>
<gene>
    <name evidence="10" type="ORF">AWC05_06265</name>
</gene>
<name>A0A1X1TU99_MYCFL</name>
<dbReference type="Proteomes" id="UP000193010">
    <property type="component" value="Unassembled WGS sequence"/>
</dbReference>
<accession>A0A1X1TU99</accession>
<dbReference type="GO" id="GO:0004674">
    <property type="term" value="F:protein serine/threonine kinase activity"/>
    <property type="evidence" value="ECO:0007669"/>
    <property type="project" value="UniProtKB-KW"/>
</dbReference>
<dbReference type="PANTHER" id="PTHR43289">
    <property type="entry name" value="MITOGEN-ACTIVATED PROTEIN KINASE KINASE KINASE 20-RELATED"/>
    <property type="match status" value="1"/>
</dbReference>
<dbReference type="PROSITE" id="PS50011">
    <property type="entry name" value="PROTEIN_KINASE_DOM"/>
    <property type="match status" value="1"/>
</dbReference>
<evidence type="ECO:0000256" key="1">
    <source>
        <dbReference type="ARBA" id="ARBA00012513"/>
    </source>
</evidence>
<evidence type="ECO:0000313" key="10">
    <source>
        <dbReference type="EMBL" id="ORV48141.1"/>
    </source>
</evidence>
<feature type="region of interest" description="Disordered" evidence="7">
    <location>
        <begin position="379"/>
        <end position="410"/>
    </location>
</feature>
<feature type="region of interest" description="Disordered" evidence="7">
    <location>
        <begin position="564"/>
        <end position="588"/>
    </location>
</feature>
<dbReference type="InterPro" id="IPR000719">
    <property type="entry name" value="Prot_kinase_dom"/>
</dbReference>
<feature type="domain" description="Protein kinase" evidence="9">
    <location>
        <begin position="12"/>
        <end position="277"/>
    </location>
</feature>
<feature type="compositionally biased region" description="Low complexity" evidence="7">
    <location>
        <begin position="327"/>
        <end position="339"/>
    </location>
</feature>
<dbReference type="AlphaFoldDB" id="A0A1X1TU99"/>
<feature type="compositionally biased region" description="Pro residues" evidence="7">
    <location>
        <begin position="385"/>
        <end position="405"/>
    </location>
</feature>